<reference evidence="3 4" key="1">
    <citation type="submission" date="2019-04" db="EMBL/GenBank/DDBJ databases">
        <authorList>
            <person name="Alioto T."/>
            <person name="Alioto T."/>
        </authorList>
    </citation>
    <scope>NUCLEOTIDE SEQUENCE [LARGE SCALE GENOMIC DNA]</scope>
</reference>
<gene>
    <name evidence="2" type="ORF">GHT09_015872</name>
    <name evidence="3" type="ORF">MONAX_5E028882</name>
</gene>
<keyword evidence="4" id="KW-1185">Reference proteome</keyword>
<evidence type="ECO:0000256" key="1">
    <source>
        <dbReference type="SAM" id="MobiDB-lite"/>
    </source>
</evidence>
<dbReference type="EMBL" id="CABDUW010000197">
    <property type="protein sequence ID" value="VTJ62352.1"/>
    <property type="molecule type" value="Genomic_DNA"/>
</dbReference>
<accession>A0A5E4B150</accession>
<organism evidence="3 4">
    <name type="scientific">Marmota monax</name>
    <name type="common">Woodchuck</name>
    <dbReference type="NCBI Taxonomy" id="9995"/>
    <lineage>
        <taxon>Eukaryota</taxon>
        <taxon>Metazoa</taxon>
        <taxon>Chordata</taxon>
        <taxon>Craniata</taxon>
        <taxon>Vertebrata</taxon>
        <taxon>Euteleostomi</taxon>
        <taxon>Mammalia</taxon>
        <taxon>Eutheria</taxon>
        <taxon>Euarchontoglires</taxon>
        <taxon>Glires</taxon>
        <taxon>Rodentia</taxon>
        <taxon>Sciuromorpha</taxon>
        <taxon>Sciuridae</taxon>
        <taxon>Xerinae</taxon>
        <taxon>Marmotini</taxon>
        <taxon>Marmota</taxon>
    </lineage>
</organism>
<evidence type="ECO:0000313" key="2">
    <source>
        <dbReference type="EMBL" id="KAF7473516.1"/>
    </source>
</evidence>
<dbReference type="EMBL" id="WJEC01006427">
    <property type="protein sequence ID" value="KAF7473516.1"/>
    <property type="molecule type" value="Genomic_DNA"/>
</dbReference>
<evidence type="ECO:0000313" key="3">
    <source>
        <dbReference type="EMBL" id="VTJ62352.1"/>
    </source>
</evidence>
<dbReference type="Proteomes" id="UP000662637">
    <property type="component" value="Unassembled WGS sequence"/>
</dbReference>
<feature type="compositionally biased region" description="Gly residues" evidence="1">
    <location>
        <begin position="1"/>
        <end position="11"/>
    </location>
</feature>
<reference evidence="2" key="2">
    <citation type="submission" date="2020-08" db="EMBL/GenBank/DDBJ databases">
        <authorList>
            <person name="Shumante A."/>
            <person name="Zimin A.V."/>
            <person name="Puiu D."/>
            <person name="Salzberg S.L."/>
        </authorList>
    </citation>
    <scope>NUCLEOTIDE SEQUENCE</scope>
    <source>
        <strain evidence="2">WC2-LM</strain>
        <tissue evidence="2">Liver</tissue>
    </source>
</reference>
<protein>
    <submittedName>
        <fullName evidence="3">Uncharacterized protein</fullName>
    </submittedName>
</protein>
<dbReference type="Proteomes" id="UP000335636">
    <property type="component" value="Unassembled WGS sequence"/>
</dbReference>
<feature type="region of interest" description="Disordered" evidence="1">
    <location>
        <begin position="1"/>
        <end position="97"/>
    </location>
</feature>
<feature type="compositionally biased region" description="Basic and acidic residues" evidence="1">
    <location>
        <begin position="62"/>
        <end position="76"/>
    </location>
</feature>
<name>A0A5E4B150_MARMO</name>
<dbReference type="AlphaFoldDB" id="A0A5E4B150"/>
<proteinExistence type="predicted"/>
<evidence type="ECO:0000313" key="4">
    <source>
        <dbReference type="Proteomes" id="UP000335636"/>
    </source>
</evidence>
<sequence>MAGRWANGGPGRTQAPPHPNTRLASSAHIRLTPSLGPKEPHLDQTAGQTRHWLYHPGTRQPRTPEREPPGDQRREAAGSPGSRTKGKERHREERGLA</sequence>